<evidence type="ECO:0000313" key="1">
    <source>
        <dbReference type="EMBL" id="AAZ68786.1"/>
    </source>
</evidence>
<accession>A0ACA6AWT7</accession>
<keyword evidence="2" id="KW-1185">Reference proteome</keyword>
<gene>
    <name evidence="1" type="ordered locus">Ecaj_0754</name>
</gene>
<dbReference type="Proteomes" id="UP000000435">
    <property type="component" value="Chromosome"/>
</dbReference>
<name>A0ACA6AWT7_EHRCJ</name>
<sequence>MSNITTHNESTIALFLLLILLLFISIFGLAVYISMSTNASTQIGLLCGASAIMLILVVATVYYLRLGGEVSAACKSVMQEVEEKLDGQLIGCDSKGVRALLGASLAIDYIVSEFENFKKICSDSDEKRDRIVNMERTLSDGKMLAYMAGIYQTRELSKDEQQVLVRLKRSHYHRRQDSLRQLSLDMVGRCLREIISMLEVPRFTLKDCFKQEKISLGRIMVAYNIFYDHMSCIGEMVRSKSLKMVIDESAQSVKFDVVESVVPSLRYSI</sequence>
<organism evidence="1 2">
    <name type="scientific">Ehrlichia canis (strain Jake)</name>
    <dbReference type="NCBI Taxonomy" id="269484"/>
    <lineage>
        <taxon>Bacteria</taxon>
        <taxon>Pseudomonadati</taxon>
        <taxon>Pseudomonadota</taxon>
        <taxon>Alphaproteobacteria</taxon>
        <taxon>Rickettsiales</taxon>
        <taxon>Anaplasmataceae</taxon>
        <taxon>Ehrlichia</taxon>
    </lineage>
</organism>
<evidence type="ECO:0000313" key="2">
    <source>
        <dbReference type="Proteomes" id="UP000000435"/>
    </source>
</evidence>
<proteinExistence type="predicted"/>
<protein>
    <submittedName>
        <fullName evidence="1">Uncharacterized protein</fullName>
    </submittedName>
</protein>
<dbReference type="EMBL" id="CP000107">
    <property type="protein sequence ID" value="AAZ68786.1"/>
    <property type="molecule type" value="Genomic_DNA"/>
</dbReference>
<reference evidence="2" key="1">
    <citation type="journal article" date="2006" name="J. Bacteriol.">
        <title>The genome of the obligately intracellular bacterium Ehrlichia canis reveals themes of complex membrane structure and immune evasion strategies.</title>
        <authorList>
            <person name="Mavromatis K."/>
            <person name="Doyle C.K."/>
            <person name="Lykidis A."/>
            <person name="Ivanova N."/>
            <person name="Francino M.P."/>
            <person name="Chain P."/>
            <person name="Shin M."/>
            <person name="Malfatti S."/>
            <person name="Larimer F."/>
            <person name="Copeland A."/>
            <person name="Detter J.C."/>
            <person name="Land M."/>
            <person name="Richardson P.M."/>
            <person name="Yu X.J."/>
            <person name="Walker D.H."/>
            <person name="McBride J.W."/>
            <person name="Kyrpides N.C."/>
        </authorList>
    </citation>
    <scope>NUCLEOTIDE SEQUENCE [LARGE SCALE GENOMIC DNA]</scope>
    <source>
        <strain evidence="2">Jake</strain>
    </source>
</reference>